<comment type="similarity">
    <text evidence="6">Belongs to the RuvA family.</text>
</comment>
<feature type="domain" description="Helix-hairpin-helix DNA-binding motif class 1" evidence="7">
    <location>
        <begin position="72"/>
        <end position="91"/>
    </location>
</feature>
<dbReference type="HAMAP" id="MF_00031">
    <property type="entry name" value="DNA_HJ_migration_RuvA"/>
    <property type="match status" value="1"/>
</dbReference>
<dbReference type="InterPro" id="IPR036267">
    <property type="entry name" value="RuvA_C_sf"/>
</dbReference>
<dbReference type="GO" id="GO:0006310">
    <property type="term" value="P:DNA recombination"/>
    <property type="evidence" value="ECO:0007669"/>
    <property type="project" value="UniProtKB-UniRule"/>
</dbReference>
<dbReference type="SUPFAM" id="SSF46929">
    <property type="entry name" value="DNA helicase RuvA subunit, C-terminal domain"/>
    <property type="match status" value="1"/>
</dbReference>
<reference evidence="8 9" key="1">
    <citation type="submission" date="2019-03" db="EMBL/GenBank/DDBJ databases">
        <title>Genomics of glacier-inhabiting Cryobacterium strains.</title>
        <authorList>
            <person name="Liu Q."/>
            <person name="Xin Y.-H."/>
        </authorList>
    </citation>
    <scope>NUCLEOTIDE SEQUENCE [LARGE SCALE GENOMIC DNA]</scope>
    <source>
        <strain evidence="8 9">CGMCC 1.10440</strain>
    </source>
</reference>
<accession>A0A4V3I9B1</accession>
<comment type="subcellular location">
    <subcellularLocation>
        <location evidence="6">Cytoplasm</location>
    </subcellularLocation>
</comment>
<evidence type="ECO:0000313" key="8">
    <source>
        <dbReference type="EMBL" id="TFB78768.1"/>
    </source>
</evidence>
<keyword evidence="3 6" id="KW-0238">DNA-binding</keyword>
<dbReference type="InterPro" id="IPR010994">
    <property type="entry name" value="RuvA_2-like"/>
</dbReference>
<dbReference type="InterPro" id="IPR012340">
    <property type="entry name" value="NA-bd_OB-fold"/>
</dbReference>
<dbReference type="NCBIfam" id="TIGR00084">
    <property type="entry name" value="ruvA"/>
    <property type="match status" value="1"/>
</dbReference>
<dbReference type="GO" id="GO:0005737">
    <property type="term" value="C:cytoplasm"/>
    <property type="evidence" value="ECO:0007669"/>
    <property type="project" value="UniProtKB-SubCell"/>
</dbReference>
<comment type="function">
    <text evidence="6">The RuvA-RuvB-RuvC complex processes Holliday junction (HJ) DNA during genetic recombination and DNA repair, while the RuvA-RuvB complex plays an important role in the rescue of blocked DNA replication forks via replication fork reversal (RFR). RuvA specifically binds to HJ cruciform DNA, conferring on it an open structure. The RuvB hexamer acts as an ATP-dependent pump, pulling dsDNA into and through the RuvAB complex. HJ branch migration allows RuvC to scan DNA until it finds its consensus sequence, where it cleaves and resolves the cruciform DNA.</text>
</comment>
<dbReference type="InterPro" id="IPR011114">
    <property type="entry name" value="RuvA_C"/>
</dbReference>
<dbReference type="CDD" id="cd14332">
    <property type="entry name" value="UBA_RuvA_C"/>
    <property type="match status" value="1"/>
</dbReference>
<dbReference type="AlphaFoldDB" id="A0A4V3I9B1"/>
<keyword evidence="5 6" id="KW-0234">DNA repair</keyword>
<comment type="caution">
    <text evidence="8">The sequence shown here is derived from an EMBL/GenBank/DDBJ whole genome shotgun (WGS) entry which is preliminary data.</text>
</comment>
<keyword evidence="2 6" id="KW-0227">DNA damage</keyword>
<dbReference type="InterPro" id="IPR000085">
    <property type="entry name" value="RuvA"/>
</dbReference>
<dbReference type="OrthoDB" id="5293449at2"/>
<proteinExistence type="inferred from homology"/>
<keyword evidence="4 6" id="KW-0233">DNA recombination</keyword>
<keyword evidence="1 6" id="KW-0963">Cytoplasm</keyword>
<evidence type="ECO:0000313" key="9">
    <source>
        <dbReference type="Proteomes" id="UP000298488"/>
    </source>
</evidence>
<dbReference type="GO" id="GO:0005524">
    <property type="term" value="F:ATP binding"/>
    <property type="evidence" value="ECO:0007669"/>
    <property type="project" value="InterPro"/>
</dbReference>
<comment type="subunit">
    <text evidence="6">Homotetramer. Forms an RuvA(8)-RuvB(12)-Holliday junction (HJ) complex. HJ DNA is sandwiched between 2 RuvA tetramers; dsDNA enters through RuvA and exits via RuvB. An RuvB hexamer assembles on each DNA strand where it exits the tetramer. Each RuvB hexamer is contacted by two RuvA subunits (via domain III) on 2 adjacent RuvB subunits; this complex drives branch migration. In the full resolvosome a probable DNA-RuvA(4)-RuvB(12)-RuvC(2) complex forms which resolves the HJ.</text>
</comment>
<dbReference type="InterPro" id="IPR003583">
    <property type="entry name" value="Hlx-hairpin-Hlx_DNA-bd_motif"/>
</dbReference>
<dbReference type="EMBL" id="SOFI01000003">
    <property type="protein sequence ID" value="TFB78768.1"/>
    <property type="molecule type" value="Genomic_DNA"/>
</dbReference>
<comment type="caution">
    <text evidence="6">Lacks conserved residue(s) required for the propagation of feature annotation.</text>
</comment>
<sequence length="204" mass="20662">MIAAVRGTVLAVAGTSAIIEVGGVGLQVAVTPSHALELRIGTEASMRTALIVREDELALYGFADQDSRELFDLLRGVSGVGPKSAMAVLAALAPADIASAVAREDDAAFRKVSGIGPKTAKLIIVSLAGKVHVAAGTRSGPTASPTISENVLVALVGLGWSERVAAQAVDDAIAAASESERDSVPTLLRHALARLTPGSGPVPK</sequence>
<dbReference type="Pfam" id="PF14520">
    <property type="entry name" value="HHH_5"/>
    <property type="match status" value="1"/>
</dbReference>
<evidence type="ECO:0000259" key="7">
    <source>
        <dbReference type="SMART" id="SM00278"/>
    </source>
</evidence>
<gene>
    <name evidence="6 8" type="primary">ruvA</name>
    <name evidence="8" type="ORF">E3N84_00950</name>
</gene>
<dbReference type="GO" id="GO:0009379">
    <property type="term" value="C:Holliday junction helicase complex"/>
    <property type="evidence" value="ECO:0007669"/>
    <property type="project" value="InterPro"/>
</dbReference>
<dbReference type="InterPro" id="IPR013849">
    <property type="entry name" value="DNA_helicase_Holl-junc_RuvA_I"/>
</dbReference>
<dbReference type="GO" id="GO:0006281">
    <property type="term" value="P:DNA repair"/>
    <property type="evidence" value="ECO:0007669"/>
    <property type="project" value="UniProtKB-UniRule"/>
</dbReference>
<dbReference type="Pfam" id="PF01330">
    <property type="entry name" value="RuvA_N"/>
    <property type="match status" value="1"/>
</dbReference>
<evidence type="ECO:0000256" key="3">
    <source>
        <dbReference type="ARBA" id="ARBA00023125"/>
    </source>
</evidence>
<evidence type="ECO:0000256" key="2">
    <source>
        <dbReference type="ARBA" id="ARBA00022763"/>
    </source>
</evidence>
<evidence type="ECO:0000256" key="6">
    <source>
        <dbReference type="HAMAP-Rule" id="MF_00031"/>
    </source>
</evidence>
<evidence type="ECO:0000256" key="5">
    <source>
        <dbReference type="ARBA" id="ARBA00023204"/>
    </source>
</evidence>
<dbReference type="RefSeq" id="WP_104094644.1">
    <property type="nucleotide sequence ID" value="NZ_JACHBP010000001.1"/>
</dbReference>
<protein>
    <recommendedName>
        <fullName evidence="6">Holliday junction branch migration complex subunit RuvA</fullName>
    </recommendedName>
</protein>
<comment type="domain">
    <text evidence="6">Has three domains with a flexible linker between the domains II and III and assumes an 'L' shape. Domain III is highly mobile and contacts RuvB.</text>
</comment>
<feature type="region of interest" description="Domain III" evidence="6">
    <location>
        <begin position="143"/>
        <end position="204"/>
    </location>
</feature>
<evidence type="ECO:0000256" key="4">
    <source>
        <dbReference type="ARBA" id="ARBA00023172"/>
    </source>
</evidence>
<dbReference type="Gene3D" id="1.10.150.20">
    <property type="entry name" value="5' to 3' exonuclease, C-terminal subdomain"/>
    <property type="match status" value="1"/>
</dbReference>
<dbReference type="SUPFAM" id="SSF47781">
    <property type="entry name" value="RuvA domain 2-like"/>
    <property type="match status" value="1"/>
</dbReference>
<dbReference type="SUPFAM" id="SSF50249">
    <property type="entry name" value="Nucleic acid-binding proteins"/>
    <property type="match status" value="1"/>
</dbReference>
<keyword evidence="9" id="KW-1185">Reference proteome</keyword>
<dbReference type="Proteomes" id="UP000298488">
    <property type="component" value="Unassembled WGS sequence"/>
</dbReference>
<feature type="domain" description="Helix-hairpin-helix DNA-binding motif class 1" evidence="7">
    <location>
        <begin position="107"/>
        <end position="126"/>
    </location>
</feature>
<organism evidence="8 9">
    <name type="scientific">Terrimesophilobacter mesophilus</name>
    <dbReference type="NCBI Taxonomy" id="433647"/>
    <lineage>
        <taxon>Bacteria</taxon>
        <taxon>Bacillati</taxon>
        <taxon>Actinomycetota</taxon>
        <taxon>Actinomycetes</taxon>
        <taxon>Micrococcales</taxon>
        <taxon>Microbacteriaceae</taxon>
        <taxon>Terrimesophilobacter</taxon>
    </lineage>
</organism>
<dbReference type="GO" id="GO:0000400">
    <property type="term" value="F:four-way junction DNA binding"/>
    <property type="evidence" value="ECO:0007669"/>
    <property type="project" value="UniProtKB-UniRule"/>
</dbReference>
<name>A0A4V3I9B1_9MICO</name>
<dbReference type="GO" id="GO:0009378">
    <property type="term" value="F:four-way junction helicase activity"/>
    <property type="evidence" value="ECO:0007669"/>
    <property type="project" value="InterPro"/>
</dbReference>
<dbReference type="Pfam" id="PF07499">
    <property type="entry name" value="RuvA_C"/>
    <property type="match status" value="1"/>
</dbReference>
<evidence type="ECO:0000256" key="1">
    <source>
        <dbReference type="ARBA" id="ARBA00022490"/>
    </source>
</evidence>
<dbReference type="GO" id="GO:0048476">
    <property type="term" value="C:Holliday junction resolvase complex"/>
    <property type="evidence" value="ECO:0007669"/>
    <property type="project" value="UniProtKB-UniRule"/>
</dbReference>
<dbReference type="Gene3D" id="1.10.8.10">
    <property type="entry name" value="DNA helicase RuvA subunit, C-terminal domain"/>
    <property type="match status" value="1"/>
</dbReference>
<dbReference type="SMART" id="SM00278">
    <property type="entry name" value="HhH1"/>
    <property type="match status" value="2"/>
</dbReference>
<dbReference type="Gene3D" id="2.40.50.140">
    <property type="entry name" value="Nucleic acid-binding proteins"/>
    <property type="match status" value="1"/>
</dbReference>